<dbReference type="Proteomes" id="UP000004725">
    <property type="component" value="Unassembled WGS sequence"/>
</dbReference>
<keyword evidence="5" id="KW-1185">Reference proteome</keyword>
<organism evidence="3 4">
    <name type="scientific">Planococcus antarcticus DSM 14505</name>
    <dbReference type="NCBI Taxonomy" id="1185653"/>
    <lineage>
        <taxon>Bacteria</taxon>
        <taxon>Bacillati</taxon>
        <taxon>Bacillota</taxon>
        <taxon>Bacilli</taxon>
        <taxon>Bacillales</taxon>
        <taxon>Caryophanaceae</taxon>
        <taxon>Planococcus</taxon>
    </lineage>
</organism>
<reference evidence="2" key="3">
    <citation type="submission" date="2016-10" db="EMBL/GenBank/DDBJ databases">
        <authorList>
            <person name="See-Too W.S."/>
        </authorList>
    </citation>
    <scope>NUCLEOTIDE SEQUENCE</scope>
    <source>
        <strain evidence="2">DSM 14505</strain>
    </source>
</reference>
<evidence type="ECO:0000313" key="2">
    <source>
        <dbReference type="EMBL" id="ANU10249.1"/>
    </source>
</evidence>
<name>A0A1C7DFC3_9BACL</name>
<evidence type="ECO:0000313" key="4">
    <source>
        <dbReference type="Proteomes" id="UP000004725"/>
    </source>
</evidence>
<dbReference type="Pfam" id="PF14397">
    <property type="entry name" value="ATPgrasp_ST"/>
    <property type="match status" value="1"/>
</dbReference>
<accession>A0A1C7DFC3</accession>
<proteinExistence type="predicted"/>
<sequence length="170" mass="19175">MGAEKYSTEFRFGEEVYNFGRDLPFQNDDIIVQHSSLNKIYPYALNTIHLVTYCENNTVSLLSGSLEIGTVESISGFADEIGGISCGLDHQGNLKSYAYDLNTLEKIYKHPQTRFVFAGSKIPHFDRLKSFAINLHINNKVDDVISWKLALNSNGQPILITSLREKENLL</sequence>
<feature type="domain" description="Alpha-L-glutamate ligase-related protein ATP-grasp" evidence="1">
    <location>
        <begin position="28"/>
        <end position="160"/>
    </location>
</feature>
<dbReference type="Proteomes" id="UP000092661">
    <property type="component" value="Chromosome"/>
</dbReference>
<keyword evidence="3" id="KW-0808">Transferase</keyword>
<evidence type="ECO:0000259" key="1">
    <source>
        <dbReference type="Pfam" id="PF14397"/>
    </source>
</evidence>
<dbReference type="eggNOG" id="COG0110">
    <property type="taxonomic scope" value="Bacteria"/>
</dbReference>
<dbReference type="AlphaFoldDB" id="A0A1C7DFC3"/>
<dbReference type="EMBL" id="CP016534">
    <property type="protein sequence ID" value="ANU10249.1"/>
    <property type="molecule type" value="Genomic_DNA"/>
</dbReference>
<dbReference type="InterPro" id="IPR039523">
    <property type="entry name" value="RimK-rel_E_lig_ATP-grasp"/>
</dbReference>
<dbReference type="EMBL" id="AJYB01000020">
    <property type="protein sequence ID" value="EIM07156.1"/>
    <property type="molecule type" value="Genomic_DNA"/>
</dbReference>
<protein>
    <submittedName>
        <fullName evidence="2 3">Hexapeptide transferase</fullName>
    </submittedName>
</protein>
<gene>
    <name evidence="3" type="ORF">A1A1_07157</name>
    <name evidence="2" type="ORF">BBH88_08015</name>
</gene>
<reference evidence="5" key="2">
    <citation type="submission" date="2016-07" db="EMBL/GenBank/DDBJ databases">
        <authorList>
            <person name="See-Too W.S."/>
        </authorList>
    </citation>
    <scope>NUCLEOTIDE SEQUENCE [LARGE SCALE GENOMIC DNA]</scope>
    <source>
        <strain evidence="5">DSM 14505</strain>
    </source>
</reference>
<reference evidence="3 4" key="1">
    <citation type="journal article" date="2012" name="J. Bacteriol.">
        <title>Genome Sequence of the Antarctic Psychrophile Bacterium Planococcus antarcticus DSM 14505.</title>
        <authorList>
            <person name="Margolles A."/>
            <person name="Gueimonde M."/>
            <person name="Sanchez B."/>
        </authorList>
    </citation>
    <scope>NUCLEOTIDE SEQUENCE [LARGE SCALE GENOMIC DNA]</scope>
    <source>
        <strain evidence="3 4">DSM 14505</strain>
    </source>
</reference>
<evidence type="ECO:0000313" key="5">
    <source>
        <dbReference type="Proteomes" id="UP000092661"/>
    </source>
</evidence>
<dbReference type="OrthoDB" id="8736147at2"/>
<evidence type="ECO:0000313" key="3">
    <source>
        <dbReference type="EMBL" id="EIM07156.1"/>
    </source>
</evidence>
<dbReference type="KEGG" id="pana:BBH88_08015"/>
<dbReference type="GO" id="GO:0016740">
    <property type="term" value="F:transferase activity"/>
    <property type="evidence" value="ECO:0007669"/>
    <property type="project" value="UniProtKB-KW"/>
</dbReference>
<dbReference type="RefSeq" id="WP_006829435.1">
    <property type="nucleotide sequence ID" value="NZ_AJYB01000020.1"/>
</dbReference>